<evidence type="ECO:0000256" key="1">
    <source>
        <dbReference type="SAM" id="Coils"/>
    </source>
</evidence>
<reference evidence="2" key="1">
    <citation type="journal article" date="2021" name="Proc. Natl. Acad. Sci. U.S.A.">
        <title>A Catalog of Tens of Thousands of Viruses from Human Metagenomes Reveals Hidden Associations with Chronic Diseases.</title>
        <authorList>
            <person name="Tisza M.J."/>
            <person name="Buck C.B."/>
        </authorList>
    </citation>
    <scope>NUCLEOTIDE SEQUENCE</scope>
    <source>
        <strain evidence="2">CtGa111</strain>
    </source>
</reference>
<evidence type="ECO:0000313" key="2">
    <source>
        <dbReference type="EMBL" id="DAG04762.1"/>
    </source>
</evidence>
<organism evidence="2">
    <name type="scientific">Siphoviridae sp. ctGa111</name>
    <dbReference type="NCBI Taxonomy" id="2825413"/>
    <lineage>
        <taxon>Viruses</taxon>
        <taxon>Duplodnaviria</taxon>
        <taxon>Heunggongvirae</taxon>
        <taxon>Uroviricota</taxon>
        <taxon>Caudoviricetes</taxon>
    </lineage>
</organism>
<name>A0A8S5VDB2_9CAUD</name>
<sequence>MSNLSNVCLSIRKSCRASSEKKGYASNGKMLISYTVKNGLNTLKAYPKKVPEYLLMDEKEYNAYGKAVQYVYNTACNLNKSKSKGESAAIIKVYTDNFYECLNELATIVFGDTFKMAEAYDLGGKILSMAEAYLPNMDGDYNPSNLPINKFVKALEPMLEAVAAQTVYLEDYQRDYNLAEKRCKARLAKANSQFSNAQNALDDAQKELDKCKAQCEKDASDNTIKDTTKEKHNKAMLSAQTVYDEKKAVVDTIKNTISSWNIKLEEARKTFEEADKAFKASSNKVAA</sequence>
<accession>A0A8S5VDB2</accession>
<keyword evidence="1" id="KW-0175">Coiled coil</keyword>
<dbReference type="EMBL" id="BK016245">
    <property type="protein sequence ID" value="DAG04762.1"/>
    <property type="molecule type" value="Genomic_DNA"/>
</dbReference>
<feature type="coiled-coil region" evidence="1">
    <location>
        <begin position="187"/>
        <end position="221"/>
    </location>
</feature>
<proteinExistence type="predicted"/>
<feature type="coiled-coil region" evidence="1">
    <location>
        <begin position="257"/>
        <end position="284"/>
    </location>
</feature>
<protein>
    <submittedName>
        <fullName evidence="2">Uncharacterized protein</fullName>
    </submittedName>
</protein>